<dbReference type="Gene3D" id="3.20.20.140">
    <property type="entry name" value="Metal-dependent hydrolases"/>
    <property type="match status" value="1"/>
</dbReference>
<sequence length="471" mass="49441">MSVDQSGVQGGAAPDQGGSTPGNGGRSFWCEHALLPDGPAAGVRVVLGEDGRISAVERAEARTGDEILHGVTLPGFANTHSHAFHRALRGRTHDAGGTFWTWRERMYHVAARLDPENYLALARAAYAEMALAGVTAVGEFHYVHHQVGGVPYEDPNEMGRALQQAAAEAGVALTLLDTAYLHGGLDETGHTALSPEQARFGDADIDAWAQRAGGLRAEGTFRVGAALHSVRAVPLAQLREAAALVPAVCDTGSTIAPLHVHVSEQPAENRAALARYGLTPVGLLAEAGLVGPDLTAVHATHLTEEDVRLLGAARSWVSLCPTTERDLADGIGPARALHDAGVRLSLGSDQHAVVDLVEEARAVEMHERLTTHERGRFTPQDLLALATGHESLGREGAGRIAPGARGDLVTIRLDSVRTAGADPAQVLLAASAADVTTVIRDGETIVSDGRHRLGDVGALLRDAIAPFWEDA</sequence>
<evidence type="ECO:0000256" key="1">
    <source>
        <dbReference type="ARBA" id="ARBA00022801"/>
    </source>
</evidence>
<organism evidence="4 5">
    <name type="scientific">Brachybacterium kimchii</name>
    <dbReference type="NCBI Taxonomy" id="2942909"/>
    <lineage>
        <taxon>Bacteria</taxon>
        <taxon>Bacillati</taxon>
        <taxon>Actinomycetota</taxon>
        <taxon>Actinomycetes</taxon>
        <taxon>Micrococcales</taxon>
        <taxon>Dermabacteraceae</taxon>
        <taxon>Brachybacterium</taxon>
    </lineage>
</organism>
<evidence type="ECO:0000256" key="2">
    <source>
        <dbReference type="SAM" id="MobiDB-lite"/>
    </source>
</evidence>
<dbReference type="SUPFAM" id="SSF51338">
    <property type="entry name" value="Composite domain of metallo-dependent hydrolases"/>
    <property type="match status" value="1"/>
</dbReference>
<name>A0ABY4N389_9MICO</name>
<evidence type="ECO:0000313" key="5">
    <source>
        <dbReference type="Proteomes" id="UP001055868"/>
    </source>
</evidence>
<dbReference type="Gene3D" id="2.30.40.10">
    <property type="entry name" value="Urease, subunit C, domain 1"/>
    <property type="match status" value="1"/>
</dbReference>
<feature type="domain" description="Amidohydrolase-related" evidence="3">
    <location>
        <begin position="73"/>
        <end position="444"/>
    </location>
</feature>
<dbReference type="RefSeq" id="WP_249477743.1">
    <property type="nucleotide sequence ID" value="NZ_CP097218.1"/>
</dbReference>
<dbReference type="PANTHER" id="PTHR43794">
    <property type="entry name" value="AMINOHYDROLASE SSNA-RELATED"/>
    <property type="match status" value="1"/>
</dbReference>
<accession>A0ABY4N389</accession>
<dbReference type="InterPro" id="IPR006680">
    <property type="entry name" value="Amidohydro-rel"/>
</dbReference>
<dbReference type="GO" id="GO:0050416">
    <property type="term" value="F:formimidoylglutamate deiminase activity"/>
    <property type="evidence" value="ECO:0007669"/>
    <property type="project" value="UniProtKB-EC"/>
</dbReference>
<dbReference type="PANTHER" id="PTHR43794:SF11">
    <property type="entry name" value="AMIDOHYDROLASE-RELATED DOMAIN-CONTAINING PROTEIN"/>
    <property type="match status" value="1"/>
</dbReference>
<dbReference type="Pfam" id="PF01979">
    <property type="entry name" value="Amidohydro_1"/>
    <property type="match status" value="1"/>
</dbReference>
<dbReference type="InterPro" id="IPR050287">
    <property type="entry name" value="MTA/SAH_deaminase"/>
</dbReference>
<dbReference type="InterPro" id="IPR032466">
    <property type="entry name" value="Metal_Hydrolase"/>
</dbReference>
<dbReference type="InterPro" id="IPR011059">
    <property type="entry name" value="Metal-dep_hydrolase_composite"/>
</dbReference>
<dbReference type="Proteomes" id="UP001055868">
    <property type="component" value="Chromosome"/>
</dbReference>
<dbReference type="InterPro" id="IPR010252">
    <property type="entry name" value="HutF"/>
</dbReference>
<gene>
    <name evidence="4" type="ORF">M4486_13375</name>
</gene>
<keyword evidence="1 4" id="KW-0378">Hydrolase</keyword>
<dbReference type="SUPFAM" id="SSF51556">
    <property type="entry name" value="Metallo-dependent hydrolases"/>
    <property type="match status" value="1"/>
</dbReference>
<dbReference type="NCBIfam" id="NF006681">
    <property type="entry name" value="PRK09229.1-2"/>
    <property type="match status" value="1"/>
</dbReference>
<reference evidence="4" key="1">
    <citation type="submission" date="2022-05" db="EMBL/GenBank/DDBJ databases">
        <title>Genomic analysis of Brachybacterium sp. CBA3104.</title>
        <authorList>
            <person name="Roh S.W."/>
            <person name="Kim Y.B."/>
            <person name="Kim Y."/>
        </authorList>
    </citation>
    <scope>NUCLEOTIDE SEQUENCE</scope>
    <source>
        <strain evidence="4">CBA3104</strain>
    </source>
</reference>
<feature type="region of interest" description="Disordered" evidence="2">
    <location>
        <begin position="1"/>
        <end position="25"/>
    </location>
</feature>
<proteinExistence type="predicted"/>
<protein>
    <submittedName>
        <fullName evidence="4">Formimidoylglutamate deiminase</fullName>
        <ecNumber evidence="4">3.5.3.13</ecNumber>
    </submittedName>
</protein>
<evidence type="ECO:0000259" key="3">
    <source>
        <dbReference type="Pfam" id="PF01979"/>
    </source>
</evidence>
<dbReference type="NCBIfam" id="TIGR02022">
    <property type="entry name" value="hutF"/>
    <property type="match status" value="1"/>
</dbReference>
<evidence type="ECO:0000313" key="4">
    <source>
        <dbReference type="EMBL" id="UQN28614.1"/>
    </source>
</evidence>
<keyword evidence="5" id="KW-1185">Reference proteome</keyword>
<dbReference type="EC" id="3.5.3.13" evidence="4"/>
<dbReference type="EMBL" id="CP097218">
    <property type="protein sequence ID" value="UQN28614.1"/>
    <property type="molecule type" value="Genomic_DNA"/>
</dbReference>